<sequence>MKFFLIFLCLFIISTKSQNTNSNYTTFNYTESTSGTAFPHSQPLVLNVNTYDDGTILVLIARAQNDSVQDNSCSGLKLEPTLRIRIIKVDGTVIEINYRYILDPLNFCIINDTSGNQLVPITVYALYEPFFLVNYVKAANSSDPTTYEEWGQVIDWDGKNRSEIHYGSSHINHNNSWDPQSAIQLNVNKKRGFLRLGTTRNSNFKWNLWQQYSIDDFGTLSLLQNSSISIVPIDSISSQSTIMPTIDGGYAVLSVNSSDNNGNDSLLATRGGLYATFLSYNQSIPSTQALLYQFTFPNISFNGLYCDVAPKGIGYRCLIAVRANNSELDYIIVNFLTSESVVSVGIMPNNITGLPSWGMQAMPLGGYILYTVLNNNYYIYPFDSADNPLNPLGPFIANSFATNFIVDGYNPNNLNAANSIMKSNNTFILASPETNDEKSSWSLLIIKLPNVFKDSGYGNLQITQIFPPVHSTVDSSTTTLNITFNNTVVPSIGSISIYKSSDHSLRQSFQAISNDFVKLMDDNKTVNIKIIGSTFNQFNETYYLQMDANFVKDEQLYEPLTGIDEGIVAYTS</sequence>
<feature type="non-terminal residue" evidence="1">
    <location>
        <position position="572"/>
    </location>
</feature>
<reference evidence="1" key="1">
    <citation type="submission" date="2021-06" db="EMBL/GenBank/DDBJ databases">
        <authorList>
            <person name="Kallberg Y."/>
            <person name="Tangrot J."/>
            <person name="Rosling A."/>
        </authorList>
    </citation>
    <scope>NUCLEOTIDE SEQUENCE</scope>
    <source>
        <strain evidence="1">IL203A</strain>
    </source>
</reference>
<protein>
    <submittedName>
        <fullName evidence="1">2776_t:CDS:1</fullName>
    </submittedName>
</protein>
<dbReference type="EMBL" id="CAJVPU010009465">
    <property type="protein sequence ID" value="CAG8595119.1"/>
    <property type="molecule type" value="Genomic_DNA"/>
</dbReference>
<keyword evidence="2" id="KW-1185">Reference proteome</keyword>
<accession>A0ACA9MLT6</accession>
<name>A0ACA9MLT6_9GLOM</name>
<proteinExistence type="predicted"/>
<dbReference type="Proteomes" id="UP000789702">
    <property type="component" value="Unassembled WGS sequence"/>
</dbReference>
<comment type="caution">
    <text evidence="1">The sequence shown here is derived from an EMBL/GenBank/DDBJ whole genome shotgun (WGS) entry which is preliminary data.</text>
</comment>
<gene>
    <name evidence="1" type="ORF">DHETER_LOCUS7017</name>
</gene>
<evidence type="ECO:0000313" key="1">
    <source>
        <dbReference type="EMBL" id="CAG8595119.1"/>
    </source>
</evidence>
<organism evidence="1 2">
    <name type="scientific">Dentiscutata heterogama</name>
    <dbReference type="NCBI Taxonomy" id="1316150"/>
    <lineage>
        <taxon>Eukaryota</taxon>
        <taxon>Fungi</taxon>
        <taxon>Fungi incertae sedis</taxon>
        <taxon>Mucoromycota</taxon>
        <taxon>Glomeromycotina</taxon>
        <taxon>Glomeromycetes</taxon>
        <taxon>Diversisporales</taxon>
        <taxon>Gigasporaceae</taxon>
        <taxon>Dentiscutata</taxon>
    </lineage>
</organism>
<evidence type="ECO:0000313" key="2">
    <source>
        <dbReference type="Proteomes" id="UP000789702"/>
    </source>
</evidence>